<dbReference type="AlphaFoldDB" id="A0A1I7NMS4"/>
<dbReference type="SUPFAM" id="SSF48295">
    <property type="entry name" value="TrpR-like"/>
    <property type="match status" value="1"/>
</dbReference>
<dbReference type="RefSeq" id="WP_092424646.1">
    <property type="nucleotide sequence ID" value="NZ_FPCK01000002.1"/>
</dbReference>
<dbReference type="OrthoDB" id="8480222at2"/>
<proteinExistence type="predicted"/>
<reference evidence="2 3" key="1">
    <citation type="submission" date="2016-10" db="EMBL/GenBank/DDBJ databases">
        <authorList>
            <person name="de Groot N.N."/>
        </authorList>
    </citation>
    <scope>NUCLEOTIDE SEQUENCE [LARGE SCALE GENOMIC DNA]</scope>
    <source>
        <strain evidence="2 3">IPL20</strain>
    </source>
</reference>
<name>A0A1I7NMS4_9HYPH</name>
<dbReference type="STRING" id="429728.SAMN05216456_2292"/>
<protein>
    <submittedName>
        <fullName evidence="2">DnaA protein helix-turn-helix</fullName>
    </submittedName>
</protein>
<accession>A0A1I7NMS4</accession>
<dbReference type="GO" id="GO:0005524">
    <property type="term" value="F:ATP binding"/>
    <property type="evidence" value="ECO:0007669"/>
    <property type="project" value="InterPro"/>
</dbReference>
<feature type="domain" description="Chromosomal replication initiator DnaA C-terminal" evidence="1">
    <location>
        <begin position="23"/>
        <end position="92"/>
    </location>
</feature>
<organism evidence="2 3">
    <name type="scientific">Devosia crocina</name>
    <dbReference type="NCBI Taxonomy" id="429728"/>
    <lineage>
        <taxon>Bacteria</taxon>
        <taxon>Pseudomonadati</taxon>
        <taxon>Pseudomonadota</taxon>
        <taxon>Alphaproteobacteria</taxon>
        <taxon>Hyphomicrobiales</taxon>
        <taxon>Devosiaceae</taxon>
        <taxon>Devosia</taxon>
    </lineage>
</organism>
<dbReference type="GO" id="GO:0006270">
    <property type="term" value="P:DNA replication initiation"/>
    <property type="evidence" value="ECO:0007669"/>
    <property type="project" value="InterPro"/>
</dbReference>
<evidence type="ECO:0000313" key="3">
    <source>
        <dbReference type="Proteomes" id="UP000199074"/>
    </source>
</evidence>
<dbReference type="Gene3D" id="1.10.1750.10">
    <property type="match status" value="1"/>
</dbReference>
<dbReference type="GO" id="GO:0043565">
    <property type="term" value="F:sequence-specific DNA binding"/>
    <property type="evidence" value="ECO:0007669"/>
    <property type="project" value="InterPro"/>
</dbReference>
<dbReference type="EMBL" id="FPCK01000002">
    <property type="protein sequence ID" value="SFV35968.1"/>
    <property type="molecule type" value="Genomic_DNA"/>
</dbReference>
<dbReference type="SMART" id="SM00760">
    <property type="entry name" value="Bac_DnaA_C"/>
    <property type="match status" value="1"/>
</dbReference>
<gene>
    <name evidence="2" type="ORF">SAMN05216456_2292</name>
</gene>
<keyword evidence="3" id="KW-1185">Reference proteome</keyword>
<dbReference type="CDD" id="cd06571">
    <property type="entry name" value="Bac_DnaA_C"/>
    <property type="match status" value="1"/>
</dbReference>
<dbReference type="Pfam" id="PF08299">
    <property type="entry name" value="Bac_DnaA_C"/>
    <property type="match status" value="1"/>
</dbReference>
<dbReference type="Proteomes" id="UP000199074">
    <property type="component" value="Unassembled WGS sequence"/>
</dbReference>
<sequence length="121" mass="12830">MRIDVPSATTPALRVSPPRASGDLGAVLSLVARERNVPIRILVHASRCRAQAARARQVAMYLAHVVQGLSLTAIGEAFGRDRTTVSYACSLIEDLRDDPALDAELDALEAQLIAMAGGDHG</sequence>
<evidence type="ECO:0000313" key="2">
    <source>
        <dbReference type="EMBL" id="SFV35968.1"/>
    </source>
</evidence>
<dbReference type="InterPro" id="IPR010921">
    <property type="entry name" value="Trp_repressor/repl_initiator"/>
</dbReference>
<dbReference type="GO" id="GO:0006275">
    <property type="term" value="P:regulation of DNA replication"/>
    <property type="evidence" value="ECO:0007669"/>
    <property type="project" value="InterPro"/>
</dbReference>
<evidence type="ECO:0000259" key="1">
    <source>
        <dbReference type="SMART" id="SM00760"/>
    </source>
</evidence>
<dbReference type="InterPro" id="IPR013159">
    <property type="entry name" value="DnaA_C"/>
</dbReference>